<dbReference type="SMART" id="SM00052">
    <property type="entry name" value="EAL"/>
    <property type="match status" value="1"/>
</dbReference>
<protein>
    <submittedName>
        <fullName evidence="5">Diguanylate cyclase</fullName>
    </submittedName>
</protein>
<reference evidence="6" key="1">
    <citation type="journal article" date="2019" name="Int. J. Syst. Evol. Microbiol.">
        <title>The Global Catalogue of Microorganisms (GCM) 10K type strain sequencing project: providing services to taxonomists for standard genome sequencing and annotation.</title>
        <authorList>
            <consortium name="The Broad Institute Genomics Platform"/>
            <consortium name="The Broad Institute Genome Sequencing Center for Infectious Disease"/>
            <person name="Wu L."/>
            <person name="Ma J."/>
        </authorList>
    </citation>
    <scope>NUCLEOTIDE SEQUENCE [LARGE SCALE GENOMIC DNA]</scope>
    <source>
        <strain evidence="6">JCM 17342</strain>
    </source>
</reference>
<proteinExistence type="predicted"/>
<dbReference type="SMART" id="SM00091">
    <property type="entry name" value="PAS"/>
    <property type="match status" value="1"/>
</dbReference>
<dbReference type="PANTHER" id="PTHR44757">
    <property type="entry name" value="DIGUANYLATE CYCLASE DGCP"/>
    <property type="match status" value="1"/>
</dbReference>
<accession>A0ABP7SSE0</accession>
<dbReference type="Gene3D" id="3.30.450.20">
    <property type="entry name" value="PAS domain"/>
    <property type="match status" value="1"/>
</dbReference>
<evidence type="ECO:0000313" key="5">
    <source>
        <dbReference type="EMBL" id="GAA4015774.1"/>
    </source>
</evidence>
<feature type="domain" description="GGDEF" evidence="4">
    <location>
        <begin position="321"/>
        <end position="455"/>
    </location>
</feature>
<dbReference type="InterPro" id="IPR052155">
    <property type="entry name" value="Biofilm_reg_signaling"/>
</dbReference>
<dbReference type="SMART" id="SM00267">
    <property type="entry name" value="GGDEF"/>
    <property type="match status" value="1"/>
</dbReference>
<sequence>MTLPLPDRSPHSPELRISAESLDRARTRLAKKWAYLVSSTTYIPMPQPEIEHRLGELVGVLFTAMRTEPFSSEGATEVGARLVELNFTGRTSLRRTVEILGKSLLAMTELFPADRLPERVVGLLGALTSGYVEAVRLSIFTQQENLNRALIKAAQDAQRDRKASEARFDEVFTSSNSGIAITDLDGAFVRTNAALGEILDLTPAEFDGLALFDVVAPEDVPFVRNGLRELADGKSERLRQRRTMLGKDGETVQAHLAISLLRDGDGNPNHYVVIVGDDTELTLLQGQLSHQSLHDVLTGLPNRQFFTTRLERVLRHADQTFGVTMYHLDLDAFSVIANGLGAPAAEALLKSTAERLRSIFAGESAMVARLGGDEFGVLVQNEAGTPDVVRTIEQINEVLAEPLYVDGNGVASSACIGVVHRPQPDIEAAELLRLADMTLRRAKRNGSRQWGVYDPVQSELDRARFGLAATMPGAWESGEVGMYSRPLARLADGGTVAVEALLRWEHPELGQLPHAQCVELAEQIGLVMPLGTWLLRSACESMAERQLPLGVGLTPYQAADADLVGEVLQVLEDTGLDPARLQLGMPVRAVLSDCGEAADNLAVLADSGIGIVLDGFGTSATDLALVEDLPVRGVRLASSLVRLQAERSGRSALDRSLTELVAHVRSAGVAVIVDGIETPAQLDWWRSAGADFGLGRMFPVLS</sequence>
<keyword evidence="6" id="KW-1185">Reference proteome</keyword>
<evidence type="ECO:0000313" key="6">
    <source>
        <dbReference type="Proteomes" id="UP001501747"/>
    </source>
</evidence>
<comment type="caution">
    <text evidence="5">The sequence shown here is derived from an EMBL/GenBank/DDBJ whole genome shotgun (WGS) entry which is preliminary data.</text>
</comment>
<feature type="domain" description="EAL" evidence="3">
    <location>
        <begin position="464"/>
        <end position="702"/>
    </location>
</feature>
<dbReference type="InterPro" id="IPR035965">
    <property type="entry name" value="PAS-like_dom_sf"/>
</dbReference>
<dbReference type="Pfam" id="PF00990">
    <property type="entry name" value="GGDEF"/>
    <property type="match status" value="1"/>
</dbReference>
<dbReference type="Pfam" id="PF00563">
    <property type="entry name" value="EAL"/>
    <property type="match status" value="1"/>
</dbReference>
<dbReference type="RefSeq" id="WP_344877596.1">
    <property type="nucleotide sequence ID" value="NZ_BAABAL010000017.1"/>
</dbReference>
<organism evidence="5 6">
    <name type="scientific">Allokutzneria multivorans</name>
    <dbReference type="NCBI Taxonomy" id="1142134"/>
    <lineage>
        <taxon>Bacteria</taxon>
        <taxon>Bacillati</taxon>
        <taxon>Actinomycetota</taxon>
        <taxon>Actinomycetes</taxon>
        <taxon>Pseudonocardiales</taxon>
        <taxon>Pseudonocardiaceae</taxon>
        <taxon>Allokutzneria</taxon>
    </lineage>
</organism>
<dbReference type="Proteomes" id="UP001501747">
    <property type="component" value="Unassembled WGS sequence"/>
</dbReference>
<dbReference type="NCBIfam" id="TIGR00229">
    <property type="entry name" value="sensory_box"/>
    <property type="match status" value="1"/>
</dbReference>
<name>A0ABP7SSE0_9PSEU</name>
<evidence type="ECO:0000259" key="1">
    <source>
        <dbReference type="PROSITE" id="PS50112"/>
    </source>
</evidence>
<dbReference type="NCBIfam" id="TIGR00254">
    <property type="entry name" value="GGDEF"/>
    <property type="match status" value="1"/>
</dbReference>
<dbReference type="PROSITE" id="PS50883">
    <property type="entry name" value="EAL"/>
    <property type="match status" value="1"/>
</dbReference>
<evidence type="ECO:0000259" key="3">
    <source>
        <dbReference type="PROSITE" id="PS50883"/>
    </source>
</evidence>
<evidence type="ECO:0000259" key="4">
    <source>
        <dbReference type="PROSITE" id="PS50887"/>
    </source>
</evidence>
<dbReference type="InterPro" id="IPR013767">
    <property type="entry name" value="PAS_fold"/>
</dbReference>
<dbReference type="Gene3D" id="3.20.20.450">
    <property type="entry name" value="EAL domain"/>
    <property type="match status" value="1"/>
</dbReference>
<gene>
    <name evidence="5" type="ORF">GCM10022247_43400</name>
</gene>
<dbReference type="InterPro" id="IPR029787">
    <property type="entry name" value="Nucleotide_cyclase"/>
</dbReference>
<dbReference type="EMBL" id="BAABAL010000017">
    <property type="protein sequence ID" value="GAA4015774.1"/>
    <property type="molecule type" value="Genomic_DNA"/>
</dbReference>
<dbReference type="PROSITE" id="PS50113">
    <property type="entry name" value="PAC"/>
    <property type="match status" value="1"/>
</dbReference>
<evidence type="ECO:0000259" key="2">
    <source>
        <dbReference type="PROSITE" id="PS50113"/>
    </source>
</evidence>
<dbReference type="Gene3D" id="3.30.70.270">
    <property type="match status" value="1"/>
</dbReference>
<dbReference type="PROSITE" id="PS50112">
    <property type="entry name" value="PAS"/>
    <property type="match status" value="1"/>
</dbReference>
<feature type="domain" description="PAS" evidence="1">
    <location>
        <begin position="164"/>
        <end position="234"/>
    </location>
</feature>
<dbReference type="InterPro" id="IPR000014">
    <property type="entry name" value="PAS"/>
</dbReference>
<dbReference type="InterPro" id="IPR000160">
    <property type="entry name" value="GGDEF_dom"/>
</dbReference>
<dbReference type="PROSITE" id="PS50887">
    <property type="entry name" value="GGDEF"/>
    <property type="match status" value="1"/>
</dbReference>
<dbReference type="SUPFAM" id="SSF141868">
    <property type="entry name" value="EAL domain-like"/>
    <property type="match status" value="1"/>
</dbReference>
<dbReference type="InterPro" id="IPR000700">
    <property type="entry name" value="PAS-assoc_C"/>
</dbReference>
<dbReference type="CDD" id="cd01949">
    <property type="entry name" value="GGDEF"/>
    <property type="match status" value="1"/>
</dbReference>
<dbReference type="InterPro" id="IPR043128">
    <property type="entry name" value="Rev_trsase/Diguanyl_cyclase"/>
</dbReference>
<dbReference type="Pfam" id="PF00989">
    <property type="entry name" value="PAS"/>
    <property type="match status" value="1"/>
</dbReference>
<dbReference type="InterPro" id="IPR001633">
    <property type="entry name" value="EAL_dom"/>
</dbReference>
<feature type="domain" description="PAC" evidence="2">
    <location>
        <begin position="237"/>
        <end position="290"/>
    </location>
</feature>
<dbReference type="CDD" id="cd01948">
    <property type="entry name" value="EAL"/>
    <property type="match status" value="1"/>
</dbReference>
<dbReference type="SUPFAM" id="SSF55785">
    <property type="entry name" value="PYP-like sensor domain (PAS domain)"/>
    <property type="match status" value="1"/>
</dbReference>
<dbReference type="InterPro" id="IPR035919">
    <property type="entry name" value="EAL_sf"/>
</dbReference>
<dbReference type="CDD" id="cd00130">
    <property type="entry name" value="PAS"/>
    <property type="match status" value="1"/>
</dbReference>
<dbReference type="PANTHER" id="PTHR44757:SF2">
    <property type="entry name" value="BIOFILM ARCHITECTURE MAINTENANCE PROTEIN MBAA"/>
    <property type="match status" value="1"/>
</dbReference>
<dbReference type="SUPFAM" id="SSF55073">
    <property type="entry name" value="Nucleotide cyclase"/>
    <property type="match status" value="1"/>
</dbReference>